<keyword evidence="4" id="KW-0800">Toxin</keyword>
<dbReference type="PROSITE" id="PS00271">
    <property type="entry name" value="THIONIN"/>
    <property type="match status" value="1"/>
</dbReference>
<dbReference type="PANTHER" id="PTHR33920">
    <property type="entry name" value="THIONIN-2.1-RELATED"/>
    <property type="match status" value="1"/>
</dbReference>
<evidence type="ECO:0000313" key="9">
    <source>
        <dbReference type="RefSeq" id="XP_010470232.1"/>
    </source>
</evidence>
<sequence>MDGKTVILSVLIMSLVIAQIQVEAKSCCPSQSARNIFNVCRLGGSDQFFCASLSGCGIIGGKTCPNGYQHDTLQRSGDAIAVNEYCKLGCASSLCGAMNTLQISDASEIVNGAVAQCAKACSTFCAKGSSTVVETA</sequence>
<comment type="similarity">
    <text evidence="2">Belongs to the plant thionin (TC 1.C.44) family.</text>
</comment>
<keyword evidence="7" id="KW-0732">Signal</keyword>
<proteinExistence type="inferred from homology"/>
<evidence type="ECO:0000256" key="5">
    <source>
        <dbReference type="ARBA" id="ARBA00022821"/>
    </source>
</evidence>
<keyword evidence="3" id="KW-0964">Secreted</keyword>
<evidence type="ECO:0000256" key="6">
    <source>
        <dbReference type="ARBA" id="ARBA00023157"/>
    </source>
</evidence>
<protein>
    <submittedName>
        <fullName evidence="9">Thionin-like</fullName>
    </submittedName>
</protein>
<dbReference type="SUPFAM" id="SSF57429">
    <property type="entry name" value="Crambin-like"/>
    <property type="match status" value="1"/>
</dbReference>
<dbReference type="PANTHER" id="PTHR33920:SF2">
    <property type="entry name" value="THIONIN-2.1-RELATED"/>
    <property type="match status" value="1"/>
</dbReference>
<evidence type="ECO:0000313" key="8">
    <source>
        <dbReference type="Proteomes" id="UP000694864"/>
    </source>
</evidence>
<gene>
    <name evidence="9" type="primary">LOC104750173</name>
</gene>
<evidence type="ECO:0000256" key="2">
    <source>
        <dbReference type="ARBA" id="ARBA00009872"/>
    </source>
</evidence>
<evidence type="ECO:0000256" key="4">
    <source>
        <dbReference type="ARBA" id="ARBA00022656"/>
    </source>
</evidence>
<evidence type="ECO:0000256" key="7">
    <source>
        <dbReference type="SAM" id="SignalP"/>
    </source>
</evidence>
<keyword evidence="5" id="KW-0611">Plant defense</keyword>
<evidence type="ECO:0000256" key="3">
    <source>
        <dbReference type="ARBA" id="ARBA00022525"/>
    </source>
</evidence>
<dbReference type="InterPro" id="IPR001010">
    <property type="entry name" value="Thionin"/>
</dbReference>
<reference evidence="9" key="2">
    <citation type="submission" date="2025-08" db="UniProtKB">
        <authorList>
            <consortium name="RefSeq"/>
        </authorList>
    </citation>
    <scope>IDENTIFICATION</scope>
    <source>
        <tissue evidence="9">Leaf</tissue>
    </source>
</reference>
<dbReference type="RefSeq" id="XP_010470232.1">
    <property type="nucleotide sequence ID" value="XM_010471930.2"/>
</dbReference>
<dbReference type="Pfam" id="PF00321">
    <property type="entry name" value="Thionin"/>
    <property type="match status" value="1"/>
</dbReference>
<organism evidence="8 9">
    <name type="scientific">Camelina sativa</name>
    <name type="common">False flax</name>
    <name type="synonym">Myagrum sativum</name>
    <dbReference type="NCBI Taxonomy" id="90675"/>
    <lineage>
        <taxon>Eukaryota</taxon>
        <taxon>Viridiplantae</taxon>
        <taxon>Streptophyta</taxon>
        <taxon>Embryophyta</taxon>
        <taxon>Tracheophyta</taxon>
        <taxon>Spermatophyta</taxon>
        <taxon>Magnoliopsida</taxon>
        <taxon>eudicotyledons</taxon>
        <taxon>Gunneridae</taxon>
        <taxon>Pentapetalae</taxon>
        <taxon>rosids</taxon>
        <taxon>malvids</taxon>
        <taxon>Brassicales</taxon>
        <taxon>Brassicaceae</taxon>
        <taxon>Camelineae</taxon>
        <taxon>Camelina</taxon>
    </lineage>
</organism>
<keyword evidence="6" id="KW-1015">Disulfide bond</keyword>
<dbReference type="InterPro" id="IPR036391">
    <property type="entry name" value="Thionin-like_sf"/>
</dbReference>
<accession>A0ABM0WF83</accession>
<feature type="signal peptide" evidence="7">
    <location>
        <begin position="1"/>
        <end position="18"/>
    </location>
</feature>
<dbReference type="Proteomes" id="UP000694864">
    <property type="component" value="Chromosome 16"/>
</dbReference>
<reference evidence="8" key="1">
    <citation type="journal article" date="2014" name="Nat. Commun.">
        <title>The emerging biofuel crop Camelina sativa retains a highly undifferentiated hexaploid genome structure.</title>
        <authorList>
            <person name="Kagale S."/>
            <person name="Koh C."/>
            <person name="Nixon J."/>
            <person name="Bollina V."/>
            <person name="Clarke W.E."/>
            <person name="Tuteja R."/>
            <person name="Spillane C."/>
            <person name="Robinson S.J."/>
            <person name="Links M.G."/>
            <person name="Clarke C."/>
            <person name="Higgins E.E."/>
            <person name="Huebert T."/>
            <person name="Sharpe A.G."/>
            <person name="Parkin I.A."/>
        </authorList>
    </citation>
    <scope>NUCLEOTIDE SEQUENCE [LARGE SCALE GENOMIC DNA]</scope>
    <source>
        <strain evidence="8">cv. DH55</strain>
    </source>
</reference>
<name>A0ABM0WF83_CAMSA</name>
<dbReference type="PRINTS" id="PR00287">
    <property type="entry name" value="THIONIN"/>
</dbReference>
<evidence type="ECO:0000256" key="1">
    <source>
        <dbReference type="ARBA" id="ARBA00004613"/>
    </source>
</evidence>
<keyword evidence="8" id="KW-1185">Reference proteome</keyword>
<comment type="subcellular location">
    <subcellularLocation>
        <location evidence="1">Secreted</location>
    </subcellularLocation>
</comment>
<feature type="chain" id="PRO_5047158444" evidence="7">
    <location>
        <begin position="19"/>
        <end position="136"/>
    </location>
</feature>
<dbReference type="GeneID" id="104750173"/>
<dbReference type="Gene3D" id="3.30.1350.10">
    <property type="entry name" value="Thionin-like"/>
    <property type="match status" value="1"/>
</dbReference>